<organism evidence="2 3">
    <name type="scientific">Paenibacillus sophorae</name>
    <dbReference type="NCBI Taxonomy" id="1333845"/>
    <lineage>
        <taxon>Bacteria</taxon>
        <taxon>Bacillati</taxon>
        <taxon>Bacillota</taxon>
        <taxon>Bacilli</taxon>
        <taxon>Bacillales</taxon>
        <taxon>Paenibacillaceae</taxon>
        <taxon>Paenibacillus</taxon>
    </lineage>
</organism>
<dbReference type="RefSeq" id="WP_090833994.1">
    <property type="nucleotide sequence ID" value="NZ_FODH01000004.1"/>
</dbReference>
<dbReference type="OrthoDB" id="9759099at2"/>
<name>A0A1H8KWG4_9BACL</name>
<feature type="domain" description="Aldehyde oxidase/xanthine dehydrogenase a/b hammerhead" evidence="1">
    <location>
        <begin position="105"/>
        <end position="169"/>
    </location>
</feature>
<dbReference type="GO" id="GO:0005506">
    <property type="term" value="F:iron ion binding"/>
    <property type="evidence" value="ECO:0007669"/>
    <property type="project" value="InterPro"/>
</dbReference>
<dbReference type="Gene3D" id="3.90.1170.50">
    <property type="entry name" value="Aldehyde oxidase/xanthine dehydrogenase, a/b hammerhead"/>
    <property type="match status" value="1"/>
</dbReference>
<dbReference type="InterPro" id="IPR036856">
    <property type="entry name" value="Ald_Oxase/Xan_DH_a/b_sf"/>
</dbReference>
<dbReference type="InterPro" id="IPR036884">
    <property type="entry name" value="2Fe-2S-bd_dom_sf"/>
</dbReference>
<protein>
    <submittedName>
        <fullName evidence="2">[2Fe-2S] binding domain-containing protein</fullName>
    </submittedName>
</protein>
<dbReference type="InterPro" id="IPR000674">
    <property type="entry name" value="Ald_Oxase/Xan_DH_a/b"/>
</dbReference>
<proteinExistence type="predicted"/>
<dbReference type="Pfam" id="PF01799">
    <property type="entry name" value="Fer2_2"/>
    <property type="match status" value="1"/>
</dbReference>
<dbReference type="SUPFAM" id="SSF54665">
    <property type="entry name" value="CO dehydrogenase molybdoprotein N-domain-like"/>
    <property type="match status" value="1"/>
</dbReference>
<evidence type="ECO:0000313" key="2">
    <source>
        <dbReference type="EMBL" id="SEN97247.1"/>
    </source>
</evidence>
<accession>A0A1H8KWG4</accession>
<gene>
    <name evidence="2" type="ORF">SAMN04487895_10445</name>
</gene>
<evidence type="ECO:0000313" key="3">
    <source>
        <dbReference type="Proteomes" id="UP000198809"/>
    </source>
</evidence>
<dbReference type="InterPro" id="IPR002888">
    <property type="entry name" value="2Fe-2S-bd"/>
</dbReference>
<evidence type="ECO:0000259" key="1">
    <source>
        <dbReference type="SMART" id="SM01008"/>
    </source>
</evidence>
<dbReference type="STRING" id="1333845.SAMN04487895_10445"/>
<dbReference type="SMART" id="SM01008">
    <property type="entry name" value="Ald_Xan_dh_C"/>
    <property type="match status" value="1"/>
</dbReference>
<dbReference type="GO" id="GO:0016491">
    <property type="term" value="F:oxidoreductase activity"/>
    <property type="evidence" value="ECO:0007669"/>
    <property type="project" value="InterPro"/>
</dbReference>
<dbReference type="Proteomes" id="UP000198809">
    <property type="component" value="Unassembled WGS sequence"/>
</dbReference>
<dbReference type="PANTHER" id="PTHR45444:SF3">
    <property type="entry name" value="XANTHINE DEHYDROGENASE"/>
    <property type="match status" value="1"/>
</dbReference>
<dbReference type="SUPFAM" id="SSF47741">
    <property type="entry name" value="CO dehydrogenase ISP C-domain like"/>
    <property type="match status" value="1"/>
</dbReference>
<dbReference type="PANTHER" id="PTHR45444">
    <property type="entry name" value="XANTHINE DEHYDROGENASE"/>
    <property type="match status" value="1"/>
</dbReference>
<dbReference type="Pfam" id="PF01315">
    <property type="entry name" value="Ald_Xan_dh_C"/>
    <property type="match status" value="1"/>
</dbReference>
<dbReference type="InterPro" id="IPR016208">
    <property type="entry name" value="Ald_Oxase/xanthine_DH-like"/>
</dbReference>
<dbReference type="EMBL" id="FODH01000004">
    <property type="protein sequence ID" value="SEN97247.1"/>
    <property type="molecule type" value="Genomic_DNA"/>
</dbReference>
<sequence>MEALRDKPLWTPAILPPVTAIIFPRCLSAMRGWPSLTASSASAGGWKSGSPNGGAECIRQAILSLLNCGRHWKETLETSAINVILGEGNAAKPRVQWPDGMKKVTSTLQFLADMSAEGMLTGRVLRSHQAHARILALRTEKAAAVPGIHALITHEDVPGLKLERLWHRPSASAGILRRQYAVHRRRNPAPDEVEEALSGNLCRCTGYGGIIRAVNKAIEKGVG</sequence>
<dbReference type="AlphaFoldDB" id="A0A1H8KWG4"/>
<reference evidence="2 3" key="1">
    <citation type="submission" date="2016-10" db="EMBL/GenBank/DDBJ databases">
        <authorList>
            <person name="de Groot N.N."/>
        </authorList>
    </citation>
    <scope>NUCLEOTIDE SEQUENCE [LARGE SCALE GENOMIC DNA]</scope>
    <source>
        <strain evidence="2 3">CGMCC 1.10238</strain>
    </source>
</reference>